<dbReference type="InterPro" id="IPR004476">
    <property type="entry name" value="RNase_II/RNase_R"/>
</dbReference>
<comment type="subcellular location">
    <subcellularLocation>
        <location evidence="7">Cytoplasm</location>
    </subcellularLocation>
</comment>
<feature type="domain" description="RNB" evidence="10">
    <location>
        <begin position="312"/>
        <end position="643"/>
    </location>
</feature>
<accession>A0AAE2S9C4</accession>
<dbReference type="NCBIfam" id="TIGR02063">
    <property type="entry name" value="RNase_R"/>
    <property type="match status" value="1"/>
</dbReference>
<evidence type="ECO:0000256" key="3">
    <source>
        <dbReference type="ARBA" id="ARBA00022722"/>
    </source>
</evidence>
<dbReference type="GO" id="GO:0005829">
    <property type="term" value="C:cytosol"/>
    <property type="evidence" value="ECO:0007669"/>
    <property type="project" value="TreeGrafter"/>
</dbReference>
<keyword evidence="8" id="KW-0175">Coiled coil</keyword>
<feature type="compositionally biased region" description="Basic residues" evidence="9">
    <location>
        <begin position="84"/>
        <end position="93"/>
    </location>
</feature>
<comment type="similarity">
    <text evidence="7">Belongs to the RNR ribonuclease family. RNase R subfamily.</text>
</comment>
<reference evidence="11" key="1">
    <citation type="submission" date="2021-01" db="EMBL/GenBank/DDBJ databases">
        <title>Modified the classification status of verrucomicrobia.</title>
        <authorList>
            <person name="Feng X."/>
        </authorList>
    </citation>
    <scope>NUCLEOTIDE SEQUENCE</scope>
    <source>
        <strain evidence="11">5K15</strain>
    </source>
</reference>
<keyword evidence="2 7" id="KW-0963">Cytoplasm</keyword>
<organism evidence="11 12">
    <name type="scientific">Oceaniferula flava</name>
    <dbReference type="NCBI Taxonomy" id="2800421"/>
    <lineage>
        <taxon>Bacteria</taxon>
        <taxon>Pseudomonadati</taxon>
        <taxon>Verrucomicrobiota</taxon>
        <taxon>Verrucomicrobiia</taxon>
        <taxon>Verrucomicrobiales</taxon>
        <taxon>Verrucomicrobiaceae</taxon>
        <taxon>Oceaniferula</taxon>
    </lineage>
</organism>
<evidence type="ECO:0000256" key="8">
    <source>
        <dbReference type="SAM" id="Coils"/>
    </source>
</evidence>
<dbReference type="InterPro" id="IPR012340">
    <property type="entry name" value="NA-bd_OB-fold"/>
</dbReference>
<dbReference type="InterPro" id="IPR050180">
    <property type="entry name" value="RNR_Ribonuclease"/>
</dbReference>
<feature type="region of interest" description="Disordered" evidence="9">
    <location>
        <begin position="58"/>
        <end position="98"/>
    </location>
</feature>
<dbReference type="Pfam" id="PF00773">
    <property type="entry name" value="RNB"/>
    <property type="match status" value="1"/>
</dbReference>
<dbReference type="EC" id="3.1.13.1" evidence="7"/>
<dbReference type="HAMAP" id="MF_01895">
    <property type="entry name" value="RNase_R"/>
    <property type="match status" value="1"/>
</dbReference>
<dbReference type="InterPro" id="IPR001900">
    <property type="entry name" value="RNase_II/R"/>
</dbReference>
<evidence type="ECO:0000313" key="12">
    <source>
        <dbReference type="Proteomes" id="UP000634206"/>
    </source>
</evidence>
<comment type="function">
    <text evidence="7">3'-5' exoribonuclease that releases 5'-nucleoside monophosphates and is involved in maturation of structured RNAs.</text>
</comment>
<dbReference type="Pfam" id="PF17876">
    <property type="entry name" value="CSD2"/>
    <property type="match status" value="1"/>
</dbReference>
<evidence type="ECO:0000256" key="1">
    <source>
        <dbReference type="ARBA" id="ARBA00001849"/>
    </source>
</evidence>
<evidence type="ECO:0000256" key="9">
    <source>
        <dbReference type="SAM" id="MobiDB-lite"/>
    </source>
</evidence>
<dbReference type="GO" id="GO:0006402">
    <property type="term" value="P:mRNA catabolic process"/>
    <property type="evidence" value="ECO:0007669"/>
    <property type="project" value="TreeGrafter"/>
</dbReference>
<feature type="compositionally biased region" description="Basic residues" evidence="9">
    <location>
        <begin position="826"/>
        <end position="838"/>
    </location>
</feature>
<dbReference type="PANTHER" id="PTHR23355:SF9">
    <property type="entry name" value="DIS3-LIKE EXONUCLEASE 2"/>
    <property type="match status" value="1"/>
</dbReference>
<evidence type="ECO:0000256" key="7">
    <source>
        <dbReference type="HAMAP-Rule" id="MF_01895"/>
    </source>
</evidence>
<keyword evidence="12" id="KW-1185">Reference proteome</keyword>
<dbReference type="InterPro" id="IPR011805">
    <property type="entry name" value="RNase_R"/>
</dbReference>
<evidence type="ECO:0000313" key="11">
    <source>
        <dbReference type="EMBL" id="MBK1853403.1"/>
    </source>
</evidence>
<dbReference type="Proteomes" id="UP000634206">
    <property type="component" value="Unassembled WGS sequence"/>
</dbReference>
<feature type="region of interest" description="Disordered" evidence="9">
    <location>
        <begin position="786"/>
        <end position="838"/>
    </location>
</feature>
<dbReference type="GO" id="GO:0008859">
    <property type="term" value="F:exoribonuclease II activity"/>
    <property type="evidence" value="ECO:0007669"/>
    <property type="project" value="UniProtKB-UniRule"/>
</dbReference>
<name>A0AAE2S9C4_9BACT</name>
<dbReference type="NCBIfam" id="TIGR00358">
    <property type="entry name" value="3_prime_RNase"/>
    <property type="match status" value="1"/>
</dbReference>
<evidence type="ECO:0000256" key="6">
    <source>
        <dbReference type="ARBA" id="ARBA00022884"/>
    </source>
</evidence>
<sequence length="838" mass="94427">MNNLRERIRVLMKASDYQPLNKSEFARSLRLKPNERSALRAELLRLENKGLIVRGKKGRFDLKSRAGQNGGASEHQPQRPPKGGGKKGGRKHSSSGPQLVGTIRFQASGNAWFYPDSNDASNEAANIDLQQFSRIFISSNKTSTAMNGDKVRVRIDRIGPPEWANRRRGRAQKAAGMKAPDDEAAGYVDKIIERGMSKIIGTYFKRGQYAHVQPDDAQIPDVNIEPASKGSKDTSPEPKGGQKVAVALTQWDNPNSSPRGKITEVLGWPDTPGVDMLSIVHKHGLRSEFPDAVLKEARNFGDEVTEKDLVDRDDWRDLTVITIDPHDAKDFDDAISVRKLKNGDWQLGVHIADVSHYVKPGTALDKEAVERGNSTYMADRVLPMIPRELSNHLCSLMPHVDRLTQCCLLTLNQQGRVKSAKFTRAVIHSARRYTYEEAQEILMAPEDKIAKLFPDEKPEIAAMLHEAWRLASLLRKRRFENGALDLDMPEVKVVLDDKGKPIGIEKSDYNESHQLIEEFMLIANEAAAKLLKNQRQPTVYRIHEDPDPDRLNDYAELAKLHGYKPGDLTNKKHIQALLDKAKGTIEEPAIKIGLLKSLKRAAYFQDPLGHYGLSKENYCHFTSPIRRYADLIVHRALQRHLGNPPKKIDRTPGGAEMAQIAQHISETERTSAEAENESRRLKMLQYLHMCSVDENPPSFNVVVTEVRHFGLFVEAVDIQTKGLIKLEDLPPLKGGKEWQFEANLMRFTGPYGQMFTVGQQHLCHVSNVDMEQQRVDFKLVDNELKPVEGQANAQPVDTEKNKQRNSRSEKPNKKPSSKRAPSNKKGPSKKKSAKKRRR</sequence>
<dbReference type="SUPFAM" id="SSF50249">
    <property type="entry name" value="Nucleic acid-binding proteins"/>
    <property type="match status" value="2"/>
</dbReference>
<dbReference type="AlphaFoldDB" id="A0AAE2S9C4"/>
<feature type="coiled-coil region" evidence="8">
    <location>
        <begin position="657"/>
        <end position="684"/>
    </location>
</feature>
<feature type="region of interest" description="Disordered" evidence="9">
    <location>
        <begin position="214"/>
        <end position="242"/>
    </location>
</feature>
<evidence type="ECO:0000256" key="4">
    <source>
        <dbReference type="ARBA" id="ARBA00022801"/>
    </source>
</evidence>
<keyword evidence="3 7" id="KW-0540">Nuclease</keyword>
<gene>
    <name evidence="7 11" type="primary">rnr</name>
    <name evidence="11" type="ORF">JIN83_00375</name>
</gene>
<dbReference type="GO" id="GO:0003723">
    <property type="term" value="F:RNA binding"/>
    <property type="evidence" value="ECO:0007669"/>
    <property type="project" value="UniProtKB-UniRule"/>
</dbReference>
<dbReference type="PANTHER" id="PTHR23355">
    <property type="entry name" value="RIBONUCLEASE"/>
    <property type="match status" value="1"/>
</dbReference>
<dbReference type="SMART" id="SM00955">
    <property type="entry name" value="RNB"/>
    <property type="match status" value="1"/>
</dbReference>
<keyword evidence="6 7" id="KW-0694">RNA-binding</keyword>
<protein>
    <recommendedName>
        <fullName evidence="7">Ribonuclease R</fullName>
        <shortName evidence="7">RNase R</shortName>
        <ecNumber evidence="7">3.1.13.1</ecNumber>
    </recommendedName>
</protein>
<comment type="caution">
    <text evidence="11">The sequence shown here is derived from an EMBL/GenBank/DDBJ whole genome shotgun (WGS) entry which is preliminary data.</text>
</comment>
<feature type="compositionally biased region" description="Basic and acidic residues" evidence="9">
    <location>
        <begin position="797"/>
        <end position="812"/>
    </location>
</feature>
<keyword evidence="4 7" id="KW-0378">Hydrolase</keyword>
<comment type="catalytic activity">
    <reaction evidence="1 7">
        <text>Exonucleolytic cleavage in the 3'- to 5'-direction to yield nucleoside 5'-phosphates.</text>
        <dbReference type="EC" id="3.1.13.1"/>
    </reaction>
</comment>
<keyword evidence="5 7" id="KW-0269">Exonuclease</keyword>
<evidence type="ECO:0000256" key="2">
    <source>
        <dbReference type="ARBA" id="ARBA00022490"/>
    </source>
</evidence>
<proteinExistence type="inferred from homology"/>
<dbReference type="EMBL" id="JAENIG010000001">
    <property type="protein sequence ID" value="MBK1853403.1"/>
    <property type="molecule type" value="Genomic_DNA"/>
</dbReference>
<evidence type="ECO:0000256" key="5">
    <source>
        <dbReference type="ARBA" id="ARBA00022839"/>
    </source>
</evidence>
<evidence type="ECO:0000259" key="10">
    <source>
        <dbReference type="SMART" id="SM00955"/>
    </source>
</evidence>
<dbReference type="InterPro" id="IPR040476">
    <property type="entry name" value="CSD2"/>
</dbReference>
<dbReference type="Gene3D" id="2.40.50.140">
    <property type="entry name" value="Nucleic acid-binding proteins"/>
    <property type="match status" value="1"/>
</dbReference>
<dbReference type="RefSeq" id="WP_309488002.1">
    <property type="nucleotide sequence ID" value="NZ_JAENIG010000001.1"/>
</dbReference>